<protein>
    <submittedName>
        <fullName evidence="2">Uncharacterized protein</fullName>
    </submittedName>
</protein>
<accession>A0A368RS97</accession>
<organism evidence="2">
    <name type="scientific">Setaria italica</name>
    <name type="common">Foxtail millet</name>
    <name type="synonym">Panicum italicum</name>
    <dbReference type="NCBI Taxonomy" id="4555"/>
    <lineage>
        <taxon>Eukaryota</taxon>
        <taxon>Viridiplantae</taxon>
        <taxon>Streptophyta</taxon>
        <taxon>Embryophyta</taxon>
        <taxon>Tracheophyta</taxon>
        <taxon>Spermatophyta</taxon>
        <taxon>Magnoliopsida</taxon>
        <taxon>Liliopsida</taxon>
        <taxon>Poales</taxon>
        <taxon>Poaceae</taxon>
        <taxon>PACMAD clade</taxon>
        <taxon>Panicoideae</taxon>
        <taxon>Panicodae</taxon>
        <taxon>Paniceae</taxon>
        <taxon>Cenchrinae</taxon>
        <taxon>Setaria</taxon>
    </lineage>
</organism>
<evidence type="ECO:0000256" key="1">
    <source>
        <dbReference type="SAM" id="MobiDB-lite"/>
    </source>
</evidence>
<reference evidence="2" key="1">
    <citation type="journal article" date="2012" name="Nat. Biotechnol.">
        <title>Reference genome sequence of the model plant Setaria.</title>
        <authorList>
            <person name="Bennetzen J.L."/>
            <person name="Schmutz J."/>
            <person name="Wang H."/>
            <person name="Percifield R."/>
            <person name="Hawkins J."/>
            <person name="Pontaroli A.C."/>
            <person name="Estep M."/>
            <person name="Feng L."/>
            <person name="Vaughn J.N."/>
            <person name="Grimwood J."/>
            <person name="Jenkins J."/>
            <person name="Barry K."/>
            <person name="Lindquist E."/>
            <person name="Hellsten U."/>
            <person name="Deshpande S."/>
            <person name="Wang X."/>
            <person name="Wu X."/>
            <person name="Mitros T."/>
            <person name="Triplett J."/>
            <person name="Yang X."/>
            <person name="Ye C.Y."/>
            <person name="Mauro-Herrera M."/>
            <person name="Wang L."/>
            <person name="Li P."/>
            <person name="Sharma M."/>
            <person name="Sharma R."/>
            <person name="Ronald P.C."/>
            <person name="Panaud O."/>
            <person name="Kellogg E.A."/>
            <person name="Brutnell T.P."/>
            <person name="Doust A.N."/>
            <person name="Tuskan G.A."/>
            <person name="Rokhsar D."/>
            <person name="Devos K.M."/>
        </authorList>
    </citation>
    <scope>NUCLEOTIDE SEQUENCE [LARGE SCALE GENOMIC DNA]</scope>
    <source>
        <strain evidence="2">Yugu1</strain>
    </source>
</reference>
<reference evidence="2" key="2">
    <citation type="submission" date="2015-07" db="EMBL/GenBank/DDBJ databases">
        <authorList>
            <person name="Noorani M."/>
        </authorList>
    </citation>
    <scope>NUCLEOTIDE SEQUENCE</scope>
    <source>
        <strain evidence="2">Yugu1</strain>
    </source>
</reference>
<gene>
    <name evidence="2" type="ORF">SETIT_7G050900v2</name>
</gene>
<sequence>MEIELELPPRAPSPVASRRRRCSPTRCCRDPAPPRAPSRSAASSRPPSPAARALWLWTLTVATPPWRPITGQDSSLPDIAISPTAWVAAPLPPPTRGLRAARIRCSEGSQRQ</sequence>
<dbReference type="AlphaFoldDB" id="A0A368RS97"/>
<dbReference type="EMBL" id="CM003534">
    <property type="protein sequence ID" value="RCV33039.1"/>
    <property type="molecule type" value="Genomic_DNA"/>
</dbReference>
<feature type="compositionally biased region" description="Low complexity" evidence="1">
    <location>
        <begin position="37"/>
        <end position="48"/>
    </location>
</feature>
<evidence type="ECO:0000313" key="2">
    <source>
        <dbReference type="EMBL" id="RCV33039.1"/>
    </source>
</evidence>
<feature type="region of interest" description="Disordered" evidence="1">
    <location>
        <begin position="1"/>
        <end position="48"/>
    </location>
</feature>
<proteinExistence type="predicted"/>
<name>A0A368RS97_SETIT</name>